<dbReference type="OrthoDB" id="5397989at2"/>
<evidence type="ECO:0008006" key="3">
    <source>
        <dbReference type="Google" id="ProtNLM"/>
    </source>
</evidence>
<dbReference type="EMBL" id="CP034328">
    <property type="protein sequence ID" value="AZL58199.1"/>
    <property type="molecule type" value="Genomic_DNA"/>
</dbReference>
<dbReference type="KEGG" id="taw:EI545_04705"/>
<name>A0A3S8U3U1_9RHOB</name>
<reference evidence="1 2" key="1">
    <citation type="submission" date="2018-12" db="EMBL/GenBank/DDBJ databases">
        <title>Complete genome sequencing of Tabrizicola sp. K13M18.</title>
        <authorList>
            <person name="Bae J.-W."/>
        </authorList>
    </citation>
    <scope>NUCLEOTIDE SEQUENCE [LARGE SCALE GENOMIC DNA]</scope>
    <source>
        <strain evidence="1 2">K13M18</strain>
    </source>
</reference>
<gene>
    <name evidence="1" type="ORF">EI545_04705</name>
</gene>
<dbReference type="SUPFAM" id="SSF140683">
    <property type="entry name" value="SP0561-like"/>
    <property type="match status" value="1"/>
</dbReference>
<proteinExistence type="predicted"/>
<protein>
    <recommendedName>
        <fullName evidence="3">DUF1858 domain-containing protein</fullName>
    </recommendedName>
</protein>
<dbReference type="Proteomes" id="UP000282002">
    <property type="component" value="Chromosome"/>
</dbReference>
<dbReference type="InterPro" id="IPR038062">
    <property type="entry name" value="ScdA-like_N_sf"/>
</dbReference>
<keyword evidence="2" id="KW-1185">Reference proteome</keyword>
<evidence type="ECO:0000313" key="1">
    <source>
        <dbReference type="EMBL" id="AZL58199.1"/>
    </source>
</evidence>
<dbReference type="NCBIfam" id="TIGR03980">
    <property type="entry name" value="prismane_assoc"/>
    <property type="match status" value="1"/>
</dbReference>
<organism evidence="1 2">
    <name type="scientific">Tabrizicola piscis</name>
    <dbReference type="NCBI Taxonomy" id="2494374"/>
    <lineage>
        <taxon>Bacteria</taxon>
        <taxon>Pseudomonadati</taxon>
        <taxon>Pseudomonadota</taxon>
        <taxon>Alphaproteobacteria</taxon>
        <taxon>Rhodobacterales</taxon>
        <taxon>Paracoccaceae</taxon>
        <taxon>Tabrizicola</taxon>
    </lineage>
</organism>
<dbReference type="InterPro" id="IPR023883">
    <property type="entry name" value="CHP03980_redox-disulphide"/>
</dbReference>
<dbReference type="RefSeq" id="WP_125324400.1">
    <property type="nucleotide sequence ID" value="NZ_CP034328.1"/>
</dbReference>
<dbReference type="AlphaFoldDB" id="A0A3S8U3U1"/>
<evidence type="ECO:0000313" key="2">
    <source>
        <dbReference type="Proteomes" id="UP000282002"/>
    </source>
</evidence>
<dbReference type="Gene3D" id="1.10.3910.10">
    <property type="entry name" value="SP0561-like"/>
    <property type="match status" value="1"/>
</dbReference>
<accession>A0A3S8U3U1</accession>
<sequence length="76" mass="8635">MRAPRLDDPDLSLHLLFDQWPQTAAVFLSRRMLCFGCPITPFHTVIDACLEYGLDEAEFRAELRAAALGHRTDCTK</sequence>